<organism evidence="1 2">
    <name type="scientific">Schistosoma margrebowiei</name>
    <dbReference type="NCBI Taxonomy" id="48269"/>
    <lineage>
        <taxon>Eukaryota</taxon>
        <taxon>Metazoa</taxon>
        <taxon>Spiralia</taxon>
        <taxon>Lophotrochozoa</taxon>
        <taxon>Platyhelminthes</taxon>
        <taxon>Trematoda</taxon>
        <taxon>Digenea</taxon>
        <taxon>Strigeidida</taxon>
        <taxon>Schistosomatoidea</taxon>
        <taxon>Schistosomatidae</taxon>
        <taxon>Schistosoma</taxon>
    </lineage>
</organism>
<gene>
    <name evidence="1" type="ORF">SMRZ_LOCUS20426</name>
</gene>
<dbReference type="EMBL" id="UZAI01018303">
    <property type="protein sequence ID" value="VDP35592.1"/>
    <property type="molecule type" value="Genomic_DNA"/>
</dbReference>
<reference evidence="1 2" key="1">
    <citation type="submission" date="2018-11" db="EMBL/GenBank/DDBJ databases">
        <authorList>
            <consortium name="Pathogen Informatics"/>
        </authorList>
    </citation>
    <scope>NUCLEOTIDE SEQUENCE [LARGE SCALE GENOMIC DNA]</scope>
    <source>
        <strain evidence="1 2">Zambia</strain>
    </source>
</reference>
<accession>A0A183MWK1</accession>
<name>A0A183MWK1_9TREM</name>
<dbReference type="Proteomes" id="UP000277204">
    <property type="component" value="Unassembled WGS sequence"/>
</dbReference>
<protein>
    <submittedName>
        <fullName evidence="1">Uncharacterized protein</fullName>
    </submittedName>
</protein>
<proteinExistence type="predicted"/>
<evidence type="ECO:0000313" key="2">
    <source>
        <dbReference type="Proteomes" id="UP000277204"/>
    </source>
</evidence>
<dbReference type="AlphaFoldDB" id="A0A183MWK1"/>
<keyword evidence="2" id="KW-1185">Reference proteome</keyword>
<evidence type="ECO:0000313" key="1">
    <source>
        <dbReference type="EMBL" id="VDP35592.1"/>
    </source>
</evidence>
<sequence>MIVLTRISCLSAGVSKARLHNVVKGIAYRFIVST</sequence>